<evidence type="ECO:0000256" key="2">
    <source>
        <dbReference type="ARBA" id="ARBA00022898"/>
    </source>
</evidence>
<dbReference type="PANTHER" id="PTHR42885:SF1">
    <property type="entry name" value="THREONINE-PHOSPHATE DECARBOXYLASE"/>
    <property type="match status" value="1"/>
</dbReference>
<protein>
    <submittedName>
        <fullName evidence="4">Threonine-phosphate decarboxylase</fullName>
    </submittedName>
</protein>
<dbReference type="InterPro" id="IPR015421">
    <property type="entry name" value="PyrdxlP-dep_Trfase_major"/>
</dbReference>
<dbReference type="Pfam" id="PF00155">
    <property type="entry name" value="Aminotran_1_2"/>
    <property type="match status" value="1"/>
</dbReference>
<dbReference type="GO" id="GO:0030170">
    <property type="term" value="F:pyridoxal phosphate binding"/>
    <property type="evidence" value="ECO:0007669"/>
    <property type="project" value="InterPro"/>
</dbReference>
<feature type="domain" description="Aminotransferase class I/classII large" evidence="3">
    <location>
        <begin position="120"/>
        <end position="314"/>
    </location>
</feature>
<dbReference type="Gene3D" id="3.90.1150.10">
    <property type="entry name" value="Aspartate Aminotransferase, domain 1"/>
    <property type="match status" value="1"/>
</dbReference>
<dbReference type="EMBL" id="QFQI01000001">
    <property type="protein sequence ID" value="PZQ63144.1"/>
    <property type="molecule type" value="Genomic_DNA"/>
</dbReference>
<reference evidence="4 5" key="1">
    <citation type="submission" date="2017-08" db="EMBL/GenBank/DDBJ databases">
        <title>Infants hospitalized years apart are colonized by the same room-sourced microbial strains.</title>
        <authorList>
            <person name="Brooks B."/>
            <person name="Olm M.R."/>
            <person name="Firek B.A."/>
            <person name="Baker R."/>
            <person name="Thomas B.C."/>
            <person name="Morowitz M.J."/>
            <person name="Banfield J.F."/>
        </authorList>
    </citation>
    <scope>NUCLEOTIDE SEQUENCE [LARGE SCALE GENOMIC DNA]</scope>
    <source>
        <strain evidence="4">S2_005_001_R1_22</strain>
    </source>
</reference>
<comment type="caution">
    <text evidence="4">The sequence shown here is derived from an EMBL/GenBank/DDBJ whole genome shotgun (WGS) entry which is preliminary data.</text>
</comment>
<evidence type="ECO:0000256" key="1">
    <source>
        <dbReference type="ARBA" id="ARBA00001933"/>
    </source>
</evidence>
<organism evidence="4 5">
    <name type="scientific">Sphingomonas taxi</name>
    <dbReference type="NCBI Taxonomy" id="1549858"/>
    <lineage>
        <taxon>Bacteria</taxon>
        <taxon>Pseudomonadati</taxon>
        <taxon>Pseudomonadota</taxon>
        <taxon>Alphaproteobacteria</taxon>
        <taxon>Sphingomonadales</taxon>
        <taxon>Sphingomonadaceae</taxon>
        <taxon>Sphingomonas</taxon>
    </lineage>
</organism>
<accession>A0A2W5PDL8</accession>
<dbReference type="PANTHER" id="PTHR42885">
    <property type="entry name" value="HISTIDINOL-PHOSPHATE AMINOTRANSFERASE-RELATED"/>
    <property type="match status" value="1"/>
</dbReference>
<dbReference type="InterPro" id="IPR004839">
    <property type="entry name" value="Aminotransferase_I/II_large"/>
</dbReference>
<dbReference type="Gene3D" id="3.40.640.10">
    <property type="entry name" value="Type I PLP-dependent aspartate aminotransferase-like (Major domain)"/>
    <property type="match status" value="1"/>
</dbReference>
<evidence type="ECO:0000259" key="3">
    <source>
        <dbReference type="Pfam" id="PF00155"/>
    </source>
</evidence>
<proteinExistence type="predicted"/>
<dbReference type="InterPro" id="IPR015422">
    <property type="entry name" value="PyrdxlP-dep_Trfase_small"/>
</dbReference>
<gene>
    <name evidence="4" type="ORF">DI544_00895</name>
</gene>
<dbReference type="Proteomes" id="UP000249229">
    <property type="component" value="Unassembled WGS sequence"/>
</dbReference>
<evidence type="ECO:0000313" key="5">
    <source>
        <dbReference type="Proteomes" id="UP000249229"/>
    </source>
</evidence>
<dbReference type="AlphaFoldDB" id="A0A2W5PDL8"/>
<evidence type="ECO:0000313" key="4">
    <source>
        <dbReference type="EMBL" id="PZQ63144.1"/>
    </source>
</evidence>
<keyword evidence="2" id="KW-0663">Pyridoxal phosphate</keyword>
<dbReference type="InterPro" id="IPR015424">
    <property type="entry name" value="PyrdxlP-dep_Trfase"/>
</dbReference>
<comment type="cofactor">
    <cofactor evidence="1">
        <name>pyridoxal 5'-phosphate</name>
        <dbReference type="ChEBI" id="CHEBI:597326"/>
    </cofactor>
</comment>
<name>A0A2W5PDL8_9SPHN</name>
<sequence length="337" mass="35407">MRDLTFHGGRIADAEHHFPDAPRPWLDLSTGINPHPWRPPAPVDEDLHRLPSPDALRALEDAAAAAFGTVAAVAATPGSEIALRLLAYMNLPRPWHVVTPCYRTHRDALPGATCIAAHGIEEAAGQGGTLLLANPNNPDGRLLLPDRLLALARRAAARGGVLVVDEAFADALDGASILPLLRDGDPVLVLRSFGKFYGLAGVRLGFACGAPALVAPIAAVLGSWPVSATALALGTAACRDAGWAAATRARLAAERDALDALLRAHGLAPRGACPLFRLVETERAAALFAHLAGAGILTRPFEDHPHWLRLGLPGSGFARLAAALSSFRDPSRRDDAE</sequence>
<dbReference type="SUPFAM" id="SSF53383">
    <property type="entry name" value="PLP-dependent transferases"/>
    <property type="match status" value="1"/>
</dbReference>